<evidence type="ECO:0000313" key="2">
    <source>
        <dbReference type="Proteomes" id="UP000823775"/>
    </source>
</evidence>
<organism evidence="1 2">
    <name type="scientific">Datura stramonium</name>
    <name type="common">Jimsonweed</name>
    <name type="synonym">Common thornapple</name>
    <dbReference type="NCBI Taxonomy" id="4076"/>
    <lineage>
        <taxon>Eukaryota</taxon>
        <taxon>Viridiplantae</taxon>
        <taxon>Streptophyta</taxon>
        <taxon>Embryophyta</taxon>
        <taxon>Tracheophyta</taxon>
        <taxon>Spermatophyta</taxon>
        <taxon>Magnoliopsida</taxon>
        <taxon>eudicotyledons</taxon>
        <taxon>Gunneridae</taxon>
        <taxon>Pentapetalae</taxon>
        <taxon>asterids</taxon>
        <taxon>lamiids</taxon>
        <taxon>Solanales</taxon>
        <taxon>Solanaceae</taxon>
        <taxon>Solanoideae</taxon>
        <taxon>Datureae</taxon>
        <taxon>Datura</taxon>
    </lineage>
</organism>
<reference evidence="1 2" key="1">
    <citation type="journal article" date="2021" name="BMC Genomics">
        <title>Datura genome reveals duplications of psychoactive alkaloid biosynthetic genes and high mutation rate following tissue culture.</title>
        <authorList>
            <person name="Rajewski A."/>
            <person name="Carter-House D."/>
            <person name="Stajich J."/>
            <person name="Litt A."/>
        </authorList>
    </citation>
    <scope>NUCLEOTIDE SEQUENCE [LARGE SCALE GENOMIC DNA]</scope>
    <source>
        <strain evidence="1">AR-01</strain>
    </source>
</reference>
<dbReference type="Proteomes" id="UP000823775">
    <property type="component" value="Unassembled WGS sequence"/>
</dbReference>
<feature type="non-terminal residue" evidence="1">
    <location>
        <position position="1"/>
    </location>
</feature>
<proteinExistence type="predicted"/>
<name>A0ABS8WX82_DATST</name>
<evidence type="ECO:0000313" key="1">
    <source>
        <dbReference type="EMBL" id="MCE3216663.1"/>
    </source>
</evidence>
<sequence>GVCGVPPLTAEQWRDVPFLRGRGVRGAAAVVLAPSLLLLALEHVRTFTHFEPSHACVVLISRHAVICRLDNRNLRGCGVVIILVKVAPGQVVLERSSGPTSMHSWVG</sequence>
<gene>
    <name evidence="1" type="ORF">HAX54_007365</name>
</gene>
<accession>A0ABS8WX82</accession>
<protein>
    <submittedName>
        <fullName evidence="1">Uncharacterized protein</fullName>
    </submittedName>
</protein>
<comment type="caution">
    <text evidence="1">The sequence shown here is derived from an EMBL/GenBank/DDBJ whole genome shotgun (WGS) entry which is preliminary data.</text>
</comment>
<dbReference type="EMBL" id="JACEIK010013784">
    <property type="protein sequence ID" value="MCE3216663.1"/>
    <property type="molecule type" value="Genomic_DNA"/>
</dbReference>
<keyword evidence="2" id="KW-1185">Reference proteome</keyword>